<dbReference type="InterPro" id="IPR052895">
    <property type="entry name" value="HetReg/Transcr_Mod"/>
</dbReference>
<dbReference type="AlphaFoldDB" id="A0A428R5P4"/>
<organism evidence="3 4">
    <name type="scientific">Fusarium duplospermum</name>
    <dbReference type="NCBI Taxonomy" id="1325734"/>
    <lineage>
        <taxon>Eukaryota</taxon>
        <taxon>Fungi</taxon>
        <taxon>Dikarya</taxon>
        <taxon>Ascomycota</taxon>
        <taxon>Pezizomycotina</taxon>
        <taxon>Sordariomycetes</taxon>
        <taxon>Hypocreomycetidae</taxon>
        <taxon>Hypocreales</taxon>
        <taxon>Nectriaceae</taxon>
        <taxon>Fusarium</taxon>
        <taxon>Fusarium solani species complex</taxon>
    </lineage>
</organism>
<comment type="caution">
    <text evidence="3">The sequence shown here is derived from an EMBL/GenBank/DDBJ whole genome shotgun (WGS) entry which is preliminary data.</text>
</comment>
<sequence>MPGRENGTLQVLKKKLSLQPLFAKERTRRSSSPPLPPSGKKHASRSPSPPRLDESNENTLVCTSTWDSRLEKYQILKLDTNLSVSIGDSFEANPGSEVTNIPKFEYGPIRYPKMIRLLLILPATYDDEPLETIMFHADPREIPYQALSCASNDRKQTRLMHCNGRGLAVTETVYSALLNIRNLGDRKIFSTVWTDAVCINQADMQERESHLRLCKTIFSTAAVTIAHLDGTEKSRRKVFETVDMLHEACRNDEFRERLEEDGLDLSSLDQLCIGNKRLRIPLDNRVELSKVFSHPWFERVWNWPEVSLSKKVYFLYGSALRPWSFFADAAWCMHQLRWESSLNSECIVHGQTRMDLKYDHMLHLDDHRQDIRDEKPCTLLSLLTKSRQFTSANPLDRVFALWPHISNPSERDFVQAYFDYNLSPLSVFLNLTLNSIISHETLDVLHLVHNEVKDDWPSFVPDLWMKDGVRTLGSKEGREHWEYHAAGDTKPQFTALNTKNQTRHGMPYFEDDINIMLKGFLVDEVTRAGSEMKDMMFGGKSFLSDWVNAALVTGNKKFYTAGELKRAKALQKTSKSRSDKKETTSAQESGESSRVAELQSAMRRSNRRFGAARDSQGQLRDSLTPSLMEALEEIDIMENGFAAQEPMSEPEPISTLPMNEKYPIGDISVVEAFWRTLIKNKDENGEVPSAEMNTTFFQPWLTAMSGTTAEMLDALAHGQSEDGPRPEPLFNDLVHMSCNGSRIVRTKTGLIGTAPWDVQEGDFVCVLYGGQTPFVLRRDENCPGKYRFVGDCYIHGIMEGEALSMELEEREFVIS</sequence>
<evidence type="ECO:0000313" key="4">
    <source>
        <dbReference type="Proteomes" id="UP000288168"/>
    </source>
</evidence>
<accession>A0A428R5P4</accession>
<gene>
    <name evidence="3" type="ORF">CEP54_000714</name>
</gene>
<dbReference type="EMBL" id="NKCI01000003">
    <property type="protein sequence ID" value="RSL72849.1"/>
    <property type="molecule type" value="Genomic_DNA"/>
</dbReference>
<dbReference type="PANTHER" id="PTHR24148">
    <property type="entry name" value="ANKYRIN REPEAT DOMAIN-CONTAINING PROTEIN 39 HOMOLOG-RELATED"/>
    <property type="match status" value="1"/>
</dbReference>
<dbReference type="InterPro" id="IPR010730">
    <property type="entry name" value="HET"/>
</dbReference>
<dbReference type="Proteomes" id="UP000288168">
    <property type="component" value="Unassembled WGS sequence"/>
</dbReference>
<keyword evidence="4" id="KW-1185">Reference proteome</keyword>
<reference evidence="3 4" key="1">
    <citation type="submission" date="2017-06" db="EMBL/GenBank/DDBJ databases">
        <title>Comparative genomic analysis of Ambrosia Fusariam Clade fungi.</title>
        <authorList>
            <person name="Stajich J.E."/>
            <person name="Carrillo J."/>
            <person name="Kijimoto T."/>
            <person name="Eskalen A."/>
            <person name="O'Donnell K."/>
            <person name="Kasson M."/>
        </authorList>
    </citation>
    <scope>NUCLEOTIDE SEQUENCE [LARGE SCALE GENOMIC DNA]</scope>
    <source>
        <strain evidence="3 4">NRRL62584</strain>
    </source>
</reference>
<dbReference type="Pfam" id="PF26639">
    <property type="entry name" value="Het-6_barrel"/>
    <property type="match status" value="1"/>
</dbReference>
<proteinExistence type="predicted"/>
<feature type="domain" description="Heterokaryon incompatibility" evidence="2">
    <location>
        <begin position="144"/>
        <end position="302"/>
    </location>
</feature>
<dbReference type="Pfam" id="PF06985">
    <property type="entry name" value="HET"/>
    <property type="match status" value="1"/>
</dbReference>
<name>A0A428R5P4_9HYPO</name>
<dbReference type="OrthoDB" id="5416609at2759"/>
<protein>
    <recommendedName>
        <fullName evidence="2">Heterokaryon incompatibility domain-containing protein</fullName>
    </recommendedName>
</protein>
<evidence type="ECO:0000256" key="1">
    <source>
        <dbReference type="SAM" id="MobiDB-lite"/>
    </source>
</evidence>
<evidence type="ECO:0000313" key="3">
    <source>
        <dbReference type="EMBL" id="RSL72849.1"/>
    </source>
</evidence>
<dbReference type="PANTHER" id="PTHR24148:SF73">
    <property type="entry name" value="HET DOMAIN PROTEIN (AFU_ORTHOLOGUE AFUA_8G01020)"/>
    <property type="match status" value="1"/>
</dbReference>
<evidence type="ECO:0000259" key="2">
    <source>
        <dbReference type="Pfam" id="PF06985"/>
    </source>
</evidence>
<feature type="region of interest" description="Disordered" evidence="1">
    <location>
        <begin position="1"/>
        <end position="59"/>
    </location>
</feature>
<feature type="region of interest" description="Disordered" evidence="1">
    <location>
        <begin position="570"/>
        <end position="621"/>
    </location>
</feature>